<dbReference type="InterPro" id="IPR010611">
    <property type="entry name" value="3D_dom"/>
</dbReference>
<evidence type="ECO:0000313" key="10">
    <source>
        <dbReference type="Proteomes" id="UP000054735"/>
    </source>
</evidence>
<evidence type="ECO:0000256" key="1">
    <source>
        <dbReference type="ARBA" id="ARBA00001420"/>
    </source>
</evidence>
<evidence type="ECO:0000256" key="4">
    <source>
        <dbReference type="ARBA" id="ARBA00023316"/>
    </source>
</evidence>
<dbReference type="Gene3D" id="2.40.240.50">
    <property type="entry name" value="Barwin-like endoglucanases"/>
    <property type="match status" value="1"/>
</dbReference>
<dbReference type="InterPro" id="IPR005300">
    <property type="entry name" value="MltA_B"/>
</dbReference>
<keyword evidence="3 9" id="KW-0456">Lyase</keyword>
<dbReference type="SMART" id="SM00925">
    <property type="entry name" value="MltA"/>
    <property type="match status" value="1"/>
</dbReference>
<keyword evidence="6" id="KW-0472">Membrane</keyword>
<dbReference type="CDD" id="cd14485">
    <property type="entry name" value="mltA_like_LT_A"/>
    <property type="match status" value="1"/>
</dbReference>
<evidence type="ECO:0000256" key="5">
    <source>
        <dbReference type="ARBA" id="ARBA00030918"/>
    </source>
</evidence>
<dbReference type="CDD" id="cd14668">
    <property type="entry name" value="mlta_B"/>
    <property type="match status" value="1"/>
</dbReference>
<keyword evidence="4" id="KW-0961">Cell wall biogenesis/degradation</keyword>
<dbReference type="Proteomes" id="UP000255066">
    <property type="component" value="Unassembled WGS sequence"/>
</dbReference>
<dbReference type="STRING" id="28083.Lbir_1522"/>
<gene>
    <name evidence="9" type="primary">mltA_2</name>
    <name evidence="8" type="ORF">Lbir_1522</name>
    <name evidence="9" type="ORF">NCTC12437_02279</name>
</gene>
<evidence type="ECO:0000313" key="8">
    <source>
        <dbReference type="EMBL" id="KTC71667.1"/>
    </source>
</evidence>
<reference evidence="9 11" key="2">
    <citation type="submission" date="2018-06" db="EMBL/GenBank/DDBJ databases">
        <authorList>
            <consortium name="Pathogen Informatics"/>
            <person name="Doyle S."/>
        </authorList>
    </citation>
    <scope>NUCLEOTIDE SEQUENCE [LARGE SCALE GENOMIC DNA]</scope>
    <source>
        <strain evidence="9 11">NCTC12437</strain>
    </source>
</reference>
<dbReference type="SUPFAM" id="SSF50685">
    <property type="entry name" value="Barwin-like endoglucanases"/>
    <property type="match status" value="1"/>
</dbReference>
<dbReference type="EC" id="4.2.2.n1" evidence="2"/>
<evidence type="ECO:0000256" key="6">
    <source>
        <dbReference type="SAM" id="Phobius"/>
    </source>
</evidence>
<dbReference type="Gene3D" id="2.40.40.10">
    <property type="entry name" value="RlpA-like domain"/>
    <property type="match status" value="1"/>
</dbReference>
<name>A0A378IK23_9GAMM</name>
<reference evidence="8 10" key="1">
    <citation type="submission" date="2015-11" db="EMBL/GenBank/DDBJ databases">
        <title>Genomic analysis of 38 Legionella species identifies large and diverse effector repertoires.</title>
        <authorList>
            <person name="Burstein D."/>
            <person name="Amaro F."/>
            <person name="Zusman T."/>
            <person name="Lifshitz Z."/>
            <person name="Cohen O."/>
            <person name="Gilbert J.A."/>
            <person name="Pupko T."/>
            <person name="Shuman H.A."/>
            <person name="Segal G."/>
        </authorList>
    </citation>
    <scope>NUCLEOTIDE SEQUENCE [LARGE SCALE GENOMIC DNA]</scope>
    <source>
        <strain evidence="8 10">CDC#1407-AL-14</strain>
    </source>
</reference>
<dbReference type="Pfam" id="PF06725">
    <property type="entry name" value="3D"/>
    <property type="match status" value="1"/>
</dbReference>
<dbReference type="Pfam" id="PF03562">
    <property type="entry name" value="MltA"/>
    <property type="match status" value="1"/>
</dbReference>
<dbReference type="GO" id="GO:0004553">
    <property type="term" value="F:hydrolase activity, hydrolyzing O-glycosyl compounds"/>
    <property type="evidence" value="ECO:0007669"/>
    <property type="project" value="InterPro"/>
</dbReference>
<protein>
    <recommendedName>
        <fullName evidence="2">peptidoglycan lytic exotransglycosylase</fullName>
        <ecNumber evidence="2">4.2.2.n1</ecNumber>
    </recommendedName>
    <alternativeName>
        <fullName evidence="5">Murein hydrolase A</fullName>
    </alternativeName>
</protein>
<dbReference type="PANTHER" id="PTHR30124">
    <property type="entry name" value="MEMBRANE-BOUND LYTIC MUREIN TRANSGLYCOSYLASE A"/>
    <property type="match status" value="1"/>
</dbReference>
<feature type="domain" description="Lytic transglycosylase MltA" evidence="7">
    <location>
        <begin position="227"/>
        <end position="362"/>
    </location>
</feature>
<comment type="catalytic activity">
    <reaction evidence="1">
        <text>Exolytic cleavage of the (1-&gt;4)-beta-glycosidic linkage between N-acetylmuramic acid (MurNAc) and N-acetylglucosamine (GlcNAc) residues in peptidoglycan, from either the reducing or the non-reducing ends of the peptidoglycan chains, with concomitant formation of a 1,6-anhydrobond in the MurNAc residue.</text>
        <dbReference type="EC" id="4.2.2.n1"/>
    </reaction>
</comment>
<keyword evidence="6" id="KW-1133">Transmembrane helix</keyword>
<dbReference type="InterPro" id="IPR036908">
    <property type="entry name" value="RlpA-like_sf"/>
</dbReference>
<evidence type="ECO:0000313" key="11">
    <source>
        <dbReference type="Proteomes" id="UP000255066"/>
    </source>
</evidence>
<dbReference type="GO" id="GO:0009254">
    <property type="term" value="P:peptidoglycan turnover"/>
    <property type="evidence" value="ECO:0007669"/>
    <property type="project" value="InterPro"/>
</dbReference>
<evidence type="ECO:0000313" key="9">
    <source>
        <dbReference type="EMBL" id="STX32494.1"/>
    </source>
</evidence>
<dbReference type="GO" id="GO:0009253">
    <property type="term" value="P:peptidoglycan catabolic process"/>
    <property type="evidence" value="ECO:0007669"/>
    <property type="project" value="TreeGrafter"/>
</dbReference>
<sequence>MPATMRFQCQTWKNKSYRSLGCKARHYRHPPPPIVKNVVFFFILCKITTMKRKLIYIIVTTLGVFGSALGFLPHKGLRDLSFVTQASFILPIPDTKFSTHMPLIKAPLAKAQANQKPAIPMVVNKLAIKQIPFHQLPGWEDADVKKSLTAFKKSCETFLKKDPQHPVGSTQIDLKAKDWQPACRAALSIDAAYEEDARQFFEKWFYPIEFGKKEPVKGVFTGYYTPQVKGSLTRSQKYNTPIYGLPNDLRWKRNTYYTREQIDKGVLNHKAPVIAWINSPVDRLFLEIEGAAVVKLNTGKDLYLSYAGENGAPYTSVGSVLIKKGIMNKDNASKKAIKRYLSNNPNKVNPILHQNKSFVFFQNLKKKAALGAQGMALTPGYSLAIDRKWIPLGAPLWLVTKVPDQNEQQQKQFKRLMIAQDTGGAIRGLVRGDIYWGASEKAAYLGEHMKNQGRYWLLLPKHAVHKIQYNYFSTKVKLVVQALKHWPAWIKHSIR</sequence>
<dbReference type="AlphaFoldDB" id="A0A378IK23"/>
<dbReference type="GO" id="GO:0008933">
    <property type="term" value="F:peptidoglycan lytic transglycosylase activity"/>
    <property type="evidence" value="ECO:0007669"/>
    <property type="project" value="TreeGrafter"/>
</dbReference>
<dbReference type="InterPro" id="IPR026044">
    <property type="entry name" value="MltA"/>
</dbReference>
<dbReference type="EMBL" id="UGNW01000001">
    <property type="protein sequence ID" value="STX32494.1"/>
    <property type="molecule type" value="Genomic_DNA"/>
</dbReference>
<accession>A0A378IK23</accession>
<keyword evidence="6" id="KW-0812">Transmembrane</keyword>
<evidence type="ECO:0000256" key="3">
    <source>
        <dbReference type="ARBA" id="ARBA00023239"/>
    </source>
</evidence>
<proteinExistence type="predicted"/>
<evidence type="ECO:0000256" key="2">
    <source>
        <dbReference type="ARBA" id="ARBA00012587"/>
    </source>
</evidence>
<organism evidence="9 11">
    <name type="scientific">Legionella birminghamensis</name>
    <dbReference type="NCBI Taxonomy" id="28083"/>
    <lineage>
        <taxon>Bacteria</taxon>
        <taxon>Pseudomonadati</taxon>
        <taxon>Pseudomonadota</taxon>
        <taxon>Gammaproteobacteria</taxon>
        <taxon>Legionellales</taxon>
        <taxon>Legionellaceae</taxon>
        <taxon>Legionella</taxon>
    </lineage>
</organism>
<dbReference type="Proteomes" id="UP000054735">
    <property type="component" value="Unassembled WGS sequence"/>
</dbReference>
<dbReference type="GO" id="GO:0019867">
    <property type="term" value="C:outer membrane"/>
    <property type="evidence" value="ECO:0007669"/>
    <property type="project" value="InterPro"/>
</dbReference>
<dbReference type="EMBL" id="LNXT01000019">
    <property type="protein sequence ID" value="KTC71667.1"/>
    <property type="molecule type" value="Genomic_DNA"/>
</dbReference>
<keyword evidence="10" id="KW-1185">Reference proteome</keyword>
<dbReference type="PANTHER" id="PTHR30124:SF0">
    <property type="entry name" value="MEMBRANE-BOUND LYTIC MUREIN TRANSGLYCOSYLASE A"/>
    <property type="match status" value="1"/>
</dbReference>
<evidence type="ECO:0000259" key="7">
    <source>
        <dbReference type="SMART" id="SM00925"/>
    </source>
</evidence>
<dbReference type="GO" id="GO:0071555">
    <property type="term" value="P:cell wall organization"/>
    <property type="evidence" value="ECO:0007669"/>
    <property type="project" value="UniProtKB-KW"/>
</dbReference>
<feature type="transmembrane region" description="Helical" evidence="6">
    <location>
        <begin position="54"/>
        <end position="72"/>
    </location>
</feature>